<name>A0A843TU50_COLES</name>
<feature type="non-terminal residue" evidence="1">
    <location>
        <position position="1"/>
    </location>
</feature>
<evidence type="ECO:0000313" key="1">
    <source>
        <dbReference type="EMBL" id="MQL73457.1"/>
    </source>
</evidence>
<organism evidence="1 2">
    <name type="scientific">Colocasia esculenta</name>
    <name type="common">Wild taro</name>
    <name type="synonym">Arum esculentum</name>
    <dbReference type="NCBI Taxonomy" id="4460"/>
    <lineage>
        <taxon>Eukaryota</taxon>
        <taxon>Viridiplantae</taxon>
        <taxon>Streptophyta</taxon>
        <taxon>Embryophyta</taxon>
        <taxon>Tracheophyta</taxon>
        <taxon>Spermatophyta</taxon>
        <taxon>Magnoliopsida</taxon>
        <taxon>Liliopsida</taxon>
        <taxon>Araceae</taxon>
        <taxon>Aroideae</taxon>
        <taxon>Colocasieae</taxon>
        <taxon>Colocasia</taxon>
    </lineage>
</organism>
<evidence type="ECO:0000313" key="2">
    <source>
        <dbReference type="Proteomes" id="UP000652761"/>
    </source>
</evidence>
<proteinExistence type="predicted"/>
<gene>
    <name evidence="1" type="ORF">Taro_005818</name>
</gene>
<reference evidence="1" key="1">
    <citation type="submission" date="2017-07" db="EMBL/GenBank/DDBJ databases">
        <title>Taro Niue Genome Assembly and Annotation.</title>
        <authorList>
            <person name="Atibalentja N."/>
            <person name="Keating K."/>
            <person name="Fields C.J."/>
        </authorList>
    </citation>
    <scope>NUCLEOTIDE SEQUENCE</scope>
    <source>
        <strain evidence="1">Niue_2</strain>
        <tissue evidence="1">Leaf</tissue>
    </source>
</reference>
<dbReference type="Proteomes" id="UP000652761">
    <property type="component" value="Unassembled WGS sequence"/>
</dbReference>
<dbReference type="EMBL" id="NMUH01000168">
    <property type="protein sequence ID" value="MQL73457.1"/>
    <property type="molecule type" value="Genomic_DNA"/>
</dbReference>
<accession>A0A843TU50</accession>
<dbReference type="AlphaFoldDB" id="A0A843TU50"/>
<comment type="caution">
    <text evidence="1">The sequence shown here is derived from an EMBL/GenBank/DDBJ whole genome shotgun (WGS) entry which is preliminary data.</text>
</comment>
<sequence length="61" mass="7197">YTAETTPLEVLTLHRYDAARNWTSDERPETTPLEVLTLHRYDAARNWTSDERRPPCSHLWG</sequence>
<protein>
    <submittedName>
        <fullName evidence="1">Uncharacterized protein</fullName>
    </submittedName>
</protein>
<keyword evidence="2" id="KW-1185">Reference proteome</keyword>